<reference evidence="1 2" key="1">
    <citation type="journal article" date="2018" name="Sci. Rep.">
        <title>Genomic signatures of local adaptation to the degree of environmental predictability in rotifers.</title>
        <authorList>
            <person name="Franch-Gras L."/>
            <person name="Hahn C."/>
            <person name="Garcia-Roger E.M."/>
            <person name="Carmona M.J."/>
            <person name="Serra M."/>
            <person name="Gomez A."/>
        </authorList>
    </citation>
    <scope>NUCLEOTIDE SEQUENCE [LARGE SCALE GENOMIC DNA]</scope>
    <source>
        <strain evidence="1">HYR1</strain>
    </source>
</reference>
<name>A0A3M7PK93_BRAPC</name>
<gene>
    <name evidence="1" type="ORF">BpHYR1_050095</name>
</gene>
<dbReference type="OrthoDB" id="9974479at2759"/>
<organism evidence="1 2">
    <name type="scientific">Brachionus plicatilis</name>
    <name type="common">Marine rotifer</name>
    <name type="synonym">Brachionus muelleri</name>
    <dbReference type="NCBI Taxonomy" id="10195"/>
    <lineage>
        <taxon>Eukaryota</taxon>
        <taxon>Metazoa</taxon>
        <taxon>Spiralia</taxon>
        <taxon>Gnathifera</taxon>
        <taxon>Rotifera</taxon>
        <taxon>Eurotatoria</taxon>
        <taxon>Monogononta</taxon>
        <taxon>Pseudotrocha</taxon>
        <taxon>Ploima</taxon>
        <taxon>Brachionidae</taxon>
        <taxon>Brachionus</taxon>
    </lineage>
</organism>
<proteinExistence type="predicted"/>
<keyword evidence="2" id="KW-1185">Reference proteome</keyword>
<evidence type="ECO:0000313" key="2">
    <source>
        <dbReference type="Proteomes" id="UP000276133"/>
    </source>
</evidence>
<comment type="caution">
    <text evidence="1">The sequence shown here is derived from an EMBL/GenBank/DDBJ whole genome shotgun (WGS) entry which is preliminary data.</text>
</comment>
<accession>A0A3M7PK93</accession>
<sequence>MEAEIIKLDHEDSYRCVNRKCGASFNHKTMKRNKIEHYHSQMSQCKVDCLVQLKSLMQLVSVDHDIRLEEAHNRHYQLLTEKYSHKEIAEFWKPFIEIKCSFRYHRNKTKPKNPKSVHDIQINNVYATINDEPFLQFDNEDNENRFLIFISPLGMKILGSATR</sequence>
<protein>
    <submittedName>
        <fullName evidence="1">Uncharacterized protein</fullName>
    </submittedName>
</protein>
<dbReference type="Proteomes" id="UP000276133">
    <property type="component" value="Unassembled WGS sequence"/>
</dbReference>
<dbReference type="EMBL" id="REGN01010166">
    <property type="protein sequence ID" value="RMZ99551.1"/>
    <property type="molecule type" value="Genomic_DNA"/>
</dbReference>
<evidence type="ECO:0000313" key="1">
    <source>
        <dbReference type="EMBL" id="RMZ99551.1"/>
    </source>
</evidence>
<dbReference type="AlphaFoldDB" id="A0A3M7PK93"/>